<name>A0A9W6VF72_9PSEU</name>
<organism evidence="1 2">
    <name type="scientific">Amycolatopsis taiwanensis</name>
    <dbReference type="NCBI Taxonomy" id="342230"/>
    <lineage>
        <taxon>Bacteria</taxon>
        <taxon>Bacillati</taxon>
        <taxon>Actinomycetota</taxon>
        <taxon>Actinomycetes</taxon>
        <taxon>Pseudonocardiales</taxon>
        <taxon>Pseudonocardiaceae</taxon>
        <taxon>Amycolatopsis</taxon>
    </lineage>
</organism>
<accession>A0A9W6VF72</accession>
<evidence type="ECO:0000313" key="1">
    <source>
        <dbReference type="EMBL" id="GLY65182.1"/>
    </source>
</evidence>
<evidence type="ECO:0000313" key="2">
    <source>
        <dbReference type="Proteomes" id="UP001165136"/>
    </source>
</evidence>
<reference evidence="1" key="1">
    <citation type="submission" date="2023-03" db="EMBL/GenBank/DDBJ databases">
        <title>Amycolatopsis taiwanensis NBRC 103393.</title>
        <authorList>
            <person name="Ichikawa N."/>
            <person name="Sato H."/>
            <person name="Tonouchi N."/>
        </authorList>
    </citation>
    <scope>NUCLEOTIDE SEQUENCE</scope>
    <source>
        <strain evidence="1">NBRC 103393</strain>
    </source>
</reference>
<dbReference type="Proteomes" id="UP001165136">
    <property type="component" value="Unassembled WGS sequence"/>
</dbReference>
<dbReference type="AlphaFoldDB" id="A0A9W6VF72"/>
<comment type="caution">
    <text evidence="1">The sequence shown here is derived from an EMBL/GenBank/DDBJ whole genome shotgun (WGS) entry which is preliminary data.</text>
</comment>
<dbReference type="EMBL" id="BSTI01000003">
    <property type="protein sequence ID" value="GLY65182.1"/>
    <property type="molecule type" value="Genomic_DNA"/>
</dbReference>
<keyword evidence="2" id="KW-1185">Reference proteome</keyword>
<proteinExistence type="predicted"/>
<protein>
    <submittedName>
        <fullName evidence="1">Uncharacterized protein</fullName>
    </submittedName>
</protein>
<sequence>MAPAPKAELTGLNRELSRLNPELSCPNPEPICPNPELICLSRGHGVLKRGHARPPGVSPAQEPEFPAQARMLRGRVGELPGQAPGF</sequence>
<gene>
    <name evidence="1" type="ORF">Atai01_18010</name>
</gene>